<keyword evidence="4" id="KW-1185">Reference proteome</keyword>
<feature type="compositionally biased region" description="Acidic residues" evidence="1">
    <location>
        <begin position="168"/>
        <end position="190"/>
    </location>
</feature>
<name>A0ABR4D8P2_9PEZI</name>
<feature type="chain" id="PRO_5047130551" description="Extracellular membrane protein CFEM domain-containing protein" evidence="2">
    <location>
        <begin position="25"/>
        <end position="324"/>
    </location>
</feature>
<accession>A0ABR4D8P2</accession>
<dbReference type="Proteomes" id="UP001600064">
    <property type="component" value="Unassembled WGS sequence"/>
</dbReference>
<proteinExistence type="predicted"/>
<comment type="caution">
    <text evidence="3">The sequence shown here is derived from an EMBL/GenBank/DDBJ whole genome shotgun (WGS) entry which is preliminary data.</text>
</comment>
<keyword evidence="2" id="KW-0732">Signal</keyword>
<feature type="region of interest" description="Disordered" evidence="1">
    <location>
        <begin position="101"/>
        <end position="131"/>
    </location>
</feature>
<sequence length="324" mass="33376">MHTAPTPKTLLLLHHLLLLPLTSGAVVDSAHRPAKPQNHAGALQARNVIDDIAGAFGNVAAMIRGLDGCVAGCARYAGEQMGCNGDLACLCGLTGAARARSGSNNSSISAGASTSTSAGTSTSSADSAGATTDAPASAAAKRNAARATAGFDLSASADVSFGSRRPDDDSDDDDNDDDDDDSDEDEDDHDDLLLAGSKDSPTAANAPGQAWESQTRACYESSRGRYLNAPYGCMTSDGEFPDEDRLVEICQGYQSLMEKGEEEEEEEKQKAEKALREKFGLGEEVDGVAKKESKNAAGRAAAGDPVKVAGAVFAAMVGWAVLIG</sequence>
<organism evidence="3 4">
    <name type="scientific">Remersonia thermophila</name>
    <dbReference type="NCBI Taxonomy" id="72144"/>
    <lineage>
        <taxon>Eukaryota</taxon>
        <taxon>Fungi</taxon>
        <taxon>Dikarya</taxon>
        <taxon>Ascomycota</taxon>
        <taxon>Pezizomycotina</taxon>
        <taxon>Sordariomycetes</taxon>
        <taxon>Sordariomycetidae</taxon>
        <taxon>Sordariales</taxon>
        <taxon>Sordariales incertae sedis</taxon>
        <taxon>Remersonia</taxon>
    </lineage>
</organism>
<feature type="signal peptide" evidence="2">
    <location>
        <begin position="1"/>
        <end position="24"/>
    </location>
</feature>
<evidence type="ECO:0000256" key="1">
    <source>
        <dbReference type="SAM" id="MobiDB-lite"/>
    </source>
</evidence>
<protein>
    <recommendedName>
        <fullName evidence="5">Extracellular membrane protein CFEM domain-containing protein</fullName>
    </recommendedName>
</protein>
<dbReference type="RefSeq" id="XP_070865438.1">
    <property type="nucleotide sequence ID" value="XM_071012733.1"/>
</dbReference>
<feature type="region of interest" description="Disordered" evidence="1">
    <location>
        <begin position="158"/>
        <end position="214"/>
    </location>
</feature>
<dbReference type="GeneID" id="98127377"/>
<dbReference type="EMBL" id="JAZGUE010000005">
    <property type="protein sequence ID" value="KAL2266711.1"/>
    <property type="molecule type" value="Genomic_DNA"/>
</dbReference>
<evidence type="ECO:0000256" key="2">
    <source>
        <dbReference type="SAM" id="SignalP"/>
    </source>
</evidence>
<evidence type="ECO:0000313" key="4">
    <source>
        <dbReference type="Proteomes" id="UP001600064"/>
    </source>
</evidence>
<reference evidence="3 4" key="1">
    <citation type="journal article" date="2024" name="Commun. Biol.">
        <title>Comparative genomic analysis of thermophilic fungi reveals convergent evolutionary adaptations and gene losses.</title>
        <authorList>
            <person name="Steindorff A.S."/>
            <person name="Aguilar-Pontes M.V."/>
            <person name="Robinson A.J."/>
            <person name="Andreopoulos B."/>
            <person name="LaButti K."/>
            <person name="Kuo A."/>
            <person name="Mondo S."/>
            <person name="Riley R."/>
            <person name="Otillar R."/>
            <person name="Haridas S."/>
            <person name="Lipzen A."/>
            <person name="Grimwood J."/>
            <person name="Schmutz J."/>
            <person name="Clum A."/>
            <person name="Reid I.D."/>
            <person name="Moisan M.C."/>
            <person name="Butler G."/>
            <person name="Nguyen T.T.M."/>
            <person name="Dewar K."/>
            <person name="Conant G."/>
            <person name="Drula E."/>
            <person name="Henrissat B."/>
            <person name="Hansel C."/>
            <person name="Singer S."/>
            <person name="Hutchinson M.I."/>
            <person name="de Vries R.P."/>
            <person name="Natvig D.O."/>
            <person name="Powell A.J."/>
            <person name="Tsang A."/>
            <person name="Grigoriev I.V."/>
        </authorList>
    </citation>
    <scope>NUCLEOTIDE SEQUENCE [LARGE SCALE GENOMIC DNA]</scope>
    <source>
        <strain evidence="3 4">ATCC 22073</strain>
    </source>
</reference>
<gene>
    <name evidence="3" type="ORF">VTJ83DRAFT_6063</name>
</gene>
<evidence type="ECO:0000313" key="3">
    <source>
        <dbReference type="EMBL" id="KAL2266711.1"/>
    </source>
</evidence>
<evidence type="ECO:0008006" key="5">
    <source>
        <dbReference type="Google" id="ProtNLM"/>
    </source>
</evidence>